<dbReference type="AlphaFoldDB" id="A0A8T0D0Q2"/>
<evidence type="ECO:0000313" key="3">
    <source>
        <dbReference type="EMBL" id="KAF8560554.1"/>
    </source>
</evidence>
<keyword evidence="4" id="KW-1185">Reference proteome</keyword>
<evidence type="ECO:0000256" key="1">
    <source>
        <dbReference type="ARBA" id="ARBA00022737"/>
    </source>
</evidence>
<dbReference type="GO" id="GO:0005737">
    <property type="term" value="C:cytoplasm"/>
    <property type="evidence" value="ECO:0007669"/>
    <property type="project" value="TreeGrafter"/>
</dbReference>
<sequence length="741" mass="82896">MHSCLTLVDYTWRDAEDSELPSPDGQARETAMRWRRITRSLDERSSVPGLLTDSQDRPLPQYRRSFQSDLDMGSGSSMPQTSRLRGNSLLLLSNRQRPTYAASRRILSGPNRIWAPAGHCRYLLNRDPRTGEIQWSPESNEIMCSPRSLAEICMACLVRDWPCMLPPRQPSLRNVVSFLFNARDSRTTSQHRNRSDVLSGRRAVSVCSQVGRHTDVSSANTRSGNSSATVVRRQLRPTTYHDLPINLLHSLLGEAILQRDCAAIAGLVANWPDEQMAIRRLIPLEEFPLSTSYLTKPSFVLVSPETGRGSRTTLVKGPSLMDAFILGLLTRQSVCKLTSVDFTGFEEDRRVSIELSRLPILWMKPESRNSEYVRRHLMASLHIGIPKKRLEAYFSRITSIYAIYESELGHGEHSETVTIHLDCNMTVDEVALGLSLQWLTPFRFSCNRLLLQRLPEIHFPPYSLIRLFDPLSITQFEMEDPSLGSSLAVVLPSAVGWLISLRNLRACSLPACIPPPPDFVSINSPRNSANFFSSQSSSGGNSGTWQSGNPQTGSPSTHQSTSTPAFTSTAAACRLLNRALISLRYLQRLGLARCHLTGQLKILLNGLSQPLEYLNLQDCCLSPDDVTYLVLHWRPLQRLYELNLSRNNLSNVADETLEQLVRTVCLRPPGQLVCLSIAYTCLSVDRLTWLVGLMVGMNVNRVSCWGFVFACCVFCRGALVGPQFMNSKVSLGSGITDWLIQ</sequence>
<evidence type="ECO:0000256" key="2">
    <source>
        <dbReference type="SAM" id="MobiDB-lite"/>
    </source>
</evidence>
<feature type="compositionally biased region" description="Polar residues" evidence="2">
    <location>
        <begin position="550"/>
        <end position="559"/>
    </location>
</feature>
<feature type="region of interest" description="Disordered" evidence="2">
    <location>
        <begin position="532"/>
        <end position="563"/>
    </location>
</feature>
<organism evidence="3 4">
    <name type="scientific">Paragonimus westermani</name>
    <dbReference type="NCBI Taxonomy" id="34504"/>
    <lineage>
        <taxon>Eukaryota</taxon>
        <taxon>Metazoa</taxon>
        <taxon>Spiralia</taxon>
        <taxon>Lophotrochozoa</taxon>
        <taxon>Platyhelminthes</taxon>
        <taxon>Trematoda</taxon>
        <taxon>Digenea</taxon>
        <taxon>Plagiorchiida</taxon>
        <taxon>Troglotremata</taxon>
        <taxon>Troglotrematidae</taxon>
        <taxon>Paragonimus</taxon>
    </lineage>
</organism>
<reference evidence="3 4" key="1">
    <citation type="submission" date="2019-07" db="EMBL/GenBank/DDBJ databases">
        <title>Annotation for the trematode Paragonimus westermani.</title>
        <authorList>
            <person name="Choi Y.-J."/>
        </authorList>
    </citation>
    <scope>NUCLEOTIDE SEQUENCE [LARGE SCALE GENOMIC DNA]</scope>
    <source>
        <strain evidence="3">180907_Pwestermani</strain>
    </source>
</reference>
<keyword evidence="1" id="KW-0677">Repeat</keyword>
<dbReference type="PANTHER" id="PTHR14224">
    <property type="entry name" value="SIMILAR TO PREFERENTIALLY EXPRESSED ANTIGEN IN MELANOMA-LIKE 3"/>
    <property type="match status" value="1"/>
</dbReference>
<dbReference type="Proteomes" id="UP000699462">
    <property type="component" value="Unassembled WGS sequence"/>
</dbReference>
<gene>
    <name evidence="3" type="ORF">P879_04508</name>
</gene>
<evidence type="ECO:0000313" key="4">
    <source>
        <dbReference type="Proteomes" id="UP000699462"/>
    </source>
</evidence>
<dbReference type="EMBL" id="JTDF01022406">
    <property type="protein sequence ID" value="KAF8560554.1"/>
    <property type="molecule type" value="Genomic_DNA"/>
</dbReference>
<dbReference type="PANTHER" id="PTHR14224:SF37">
    <property type="entry name" value="LEUCINE-RICH REPEAT-CONTAINING PROTEIN 14"/>
    <property type="match status" value="1"/>
</dbReference>
<dbReference type="OrthoDB" id="6279874at2759"/>
<dbReference type="SUPFAM" id="SSF52047">
    <property type="entry name" value="RNI-like"/>
    <property type="match status" value="1"/>
</dbReference>
<feature type="compositionally biased region" description="Low complexity" evidence="2">
    <location>
        <begin position="532"/>
        <end position="549"/>
    </location>
</feature>
<proteinExistence type="predicted"/>
<protein>
    <submittedName>
        <fullName evidence="3">Leucine Rich repeat-containing domain protein</fullName>
    </submittedName>
</protein>
<accession>A0A8T0D0Q2</accession>
<dbReference type="Gene3D" id="3.80.10.10">
    <property type="entry name" value="Ribonuclease Inhibitor"/>
    <property type="match status" value="1"/>
</dbReference>
<dbReference type="InterPro" id="IPR050694">
    <property type="entry name" value="LRRC14/PRAME"/>
</dbReference>
<dbReference type="InterPro" id="IPR032675">
    <property type="entry name" value="LRR_dom_sf"/>
</dbReference>
<comment type="caution">
    <text evidence="3">The sequence shown here is derived from an EMBL/GenBank/DDBJ whole genome shotgun (WGS) entry which is preliminary data.</text>
</comment>
<name>A0A8T0D0Q2_9TREM</name>